<dbReference type="EMBL" id="CAJNIZ010019369">
    <property type="protein sequence ID" value="CAE7425068.1"/>
    <property type="molecule type" value="Genomic_DNA"/>
</dbReference>
<proteinExistence type="predicted"/>
<feature type="compositionally biased region" description="Basic and acidic residues" evidence="1">
    <location>
        <begin position="138"/>
        <end position="149"/>
    </location>
</feature>
<feature type="region of interest" description="Disordered" evidence="1">
    <location>
        <begin position="87"/>
        <end position="195"/>
    </location>
</feature>
<reference evidence="2" key="1">
    <citation type="submission" date="2021-02" db="EMBL/GenBank/DDBJ databases">
        <authorList>
            <person name="Dougan E. K."/>
            <person name="Rhodes N."/>
            <person name="Thang M."/>
            <person name="Chan C."/>
        </authorList>
    </citation>
    <scope>NUCLEOTIDE SEQUENCE</scope>
</reference>
<feature type="compositionally biased region" description="Basic and acidic residues" evidence="1">
    <location>
        <begin position="111"/>
        <end position="131"/>
    </location>
</feature>
<feature type="non-terminal residue" evidence="2">
    <location>
        <position position="195"/>
    </location>
</feature>
<feature type="non-terminal residue" evidence="2">
    <location>
        <position position="1"/>
    </location>
</feature>
<feature type="compositionally biased region" description="Basic and acidic residues" evidence="1">
    <location>
        <begin position="156"/>
        <end position="168"/>
    </location>
</feature>
<dbReference type="Proteomes" id="UP000649617">
    <property type="component" value="Unassembled WGS sequence"/>
</dbReference>
<dbReference type="AlphaFoldDB" id="A0A812R6Z1"/>
<protein>
    <submittedName>
        <fullName evidence="2">Uncharacterized protein</fullName>
    </submittedName>
</protein>
<evidence type="ECO:0000313" key="2">
    <source>
        <dbReference type="EMBL" id="CAE7425068.1"/>
    </source>
</evidence>
<keyword evidence="3" id="KW-1185">Reference proteome</keyword>
<evidence type="ECO:0000256" key="1">
    <source>
        <dbReference type="SAM" id="MobiDB-lite"/>
    </source>
</evidence>
<comment type="caution">
    <text evidence="2">The sequence shown here is derived from an EMBL/GenBank/DDBJ whole genome shotgun (WGS) entry which is preliminary data.</text>
</comment>
<accession>A0A812R6Z1</accession>
<dbReference type="OrthoDB" id="10416349at2759"/>
<feature type="compositionally biased region" description="Basic and acidic residues" evidence="1">
    <location>
        <begin position="87"/>
        <end position="97"/>
    </location>
</feature>
<evidence type="ECO:0000313" key="3">
    <source>
        <dbReference type="Proteomes" id="UP000649617"/>
    </source>
</evidence>
<name>A0A812R6Z1_SYMPI</name>
<organism evidence="2 3">
    <name type="scientific">Symbiodinium pilosum</name>
    <name type="common">Dinoflagellate</name>
    <dbReference type="NCBI Taxonomy" id="2952"/>
    <lineage>
        <taxon>Eukaryota</taxon>
        <taxon>Sar</taxon>
        <taxon>Alveolata</taxon>
        <taxon>Dinophyceae</taxon>
        <taxon>Suessiales</taxon>
        <taxon>Symbiodiniaceae</taxon>
        <taxon>Symbiodinium</taxon>
    </lineage>
</organism>
<feature type="compositionally biased region" description="Basic and acidic residues" evidence="1">
    <location>
        <begin position="176"/>
        <end position="186"/>
    </location>
</feature>
<sequence>PFLTDTNLASTLVSSEAQVVAEVDSIEDIYVSNLFIDKEKQKNLPVQVLNTVADKHAVVTFFDDGATVGVEDSVRLNVLGWDPERRSSAMESIRELQDVEPPPEEEAWQADDQKGDDQNESWNDDKKRKWEDEGDQSWDNKKQKDDWSSDKGSWGQDKKNDWNDKNWDKGNSGGGWEKENKNDWDNKGSASSWDN</sequence>
<gene>
    <name evidence="2" type="ORF">SPIL2461_LOCUS10424</name>
</gene>